<evidence type="ECO:0000313" key="2">
    <source>
        <dbReference type="Proteomes" id="UP000198605"/>
    </source>
</evidence>
<reference evidence="2" key="1">
    <citation type="submission" date="2016-06" db="EMBL/GenBank/DDBJ databases">
        <authorList>
            <person name="Varghese N."/>
            <person name="Submissions Spin"/>
        </authorList>
    </citation>
    <scope>NUCLEOTIDE SEQUENCE [LARGE SCALE GENOMIC DNA]</scope>
    <source>
        <strain evidence="2">DSM 44151</strain>
    </source>
</reference>
<dbReference type="AlphaFoldDB" id="A0A1C6U9G5"/>
<organism evidence="1 2">
    <name type="scientific">Micromonospora chersina</name>
    <dbReference type="NCBI Taxonomy" id="47854"/>
    <lineage>
        <taxon>Bacteria</taxon>
        <taxon>Bacillati</taxon>
        <taxon>Actinomycetota</taxon>
        <taxon>Actinomycetes</taxon>
        <taxon>Micromonosporales</taxon>
        <taxon>Micromonosporaceae</taxon>
        <taxon>Micromonospora</taxon>
    </lineage>
</organism>
<gene>
    <name evidence="1" type="ORF">GA0070603_1043</name>
</gene>
<name>A0A1C6U9G5_9ACTN</name>
<protein>
    <submittedName>
        <fullName evidence="1">Uncharacterized protein</fullName>
    </submittedName>
</protein>
<proteinExistence type="predicted"/>
<sequence>MSVWGTLLNQATDTVARAVAVALIVKADRYRPDG</sequence>
<dbReference type="Proteomes" id="UP000198605">
    <property type="component" value="Unassembled WGS sequence"/>
</dbReference>
<evidence type="ECO:0000313" key="1">
    <source>
        <dbReference type="EMBL" id="SCL50672.1"/>
    </source>
</evidence>
<dbReference type="EMBL" id="FMIB01000002">
    <property type="protein sequence ID" value="SCL50672.1"/>
    <property type="molecule type" value="Genomic_DNA"/>
</dbReference>
<keyword evidence="2" id="KW-1185">Reference proteome</keyword>
<accession>A0A1C6U9G5</accession>